<evidence type="ECO:0000256" key="2">
    <source>
        <dbReference type="ARBA" id="ARBA00005642"/>
    </source>
</evidence>
<dbReference type="OrthoDB" id="9802309at2"/>
<accession>A0A0R1JSW4</accession>
<dbReference type="PANTHER" id="PTHR13767">
    <property type="entry name" value="TRNA-PSEUDOURIDINE SYNTHASE"/>
    <property type="match status" value="1"/>
</dbReference>
<comment type="function">
    <text evidence="5">Responsible for synthesis of pseudouridine from uracil-55 in the psi GC loop of transfer RNAs.</text>
</comment>
<feature type="domain" description="tRNA pseudouridylate synthase B C-terminal" evidence="7">
    <location>
        <begin position="182"/>
        <end position="239"/>
    </location>
</feature>
<dbReference type="GO" id="GO:1990481">
    <property type="term" value="P:mRNA pseudouridine synthesis"/>
    <property type="evidence" value="ECO:0007669"/>
    <property type="project" value="TreeGrafter"/>
</dbReference>
<feature type="active site" description="Nucleophile" evidence="5">
    <location>
        <position position="40"/>
    </location>
</feature>
<keyword evidence="3 5" id="KW-0819">tRNA processing</keyword>
<dbReference type="SUPFAM" id="SSF55120">
    <property type="entry name" value="Pseudouridine synthase"/>
    <property type="match status" value="1"/>
</dbReference>
<evidence type="ECO:0000259" key="6">
    <source>
        <dbReference type="Pfam" id="PF01509"/>
    </source>
</evidence>
<organism evidence="8 9">
    <name type="scientific">Lacticaseibacillus nasuensis JCM 17158</name>
    <dbReference type="NCBI Taxonomy" id="1291734"/>
    <lineage>
        <taxon>Bacteria</taxon>
        <taxon>Bacillati</taxon>
        <taxon>Bacillota</taxon>
        <taxon>Bacilli</taxon>
        <taxon>Lactobacillales</taxon>
        <taxon>Lactobacillaceae</taxon>
        <taxon>Lacticaseibacillus</taxon>
    </lineage>
</organism>
<evidence type="ECO:0000259" key="7">
    <source>
        <dbReference type="Pfam" id="PF16198"/>
    </source>
</evidence>
<dbReference type="GO" id="GO:0003723">
    <property type="term" value="F:RNA binding"/>
    <property type="evidence" value="ECO:0007669"/>
    <property type="project" value="InterPro"/>
</dbReference>
<dbReference type="Pfam" id="PF01509">
    <property type="entry name" value="TruB_N"/>
    <property type="match status" value="1"/>
</dbReference>
<dbReference type="Gene3D" id="3.30.2350.10">
    <property type="entry name" value="Pseudouridine synthase"/>
    <property type="match status" value="1"/>
</dbReference>
<dbReference type="CDD" id="cd02573">
    <property type="entry name" value="PseudoU_synth_EcTruB"/>
    <property type="match status" value="1"/>
</dbReference>
<dbReference type="NCBIfam" id="TIGR00431">
    <property type="entry name" value="TruB"/>
    <property type="match status" value="1"/>
</dbReference>
<reference evidence="8 9" key="1">
    <citation type="journal article" date="2015" name="Genome Announc.">
        <title>Expanding the biotechnology potential of lactobacilli through comparative genomics of 213 strains and associated genera.</title>
        <authorList>
            <person name="Sun Z."/>
            <person name="Harris H.M."/>
            <person name="McCann A."/>
            <person name="Guo C."/>
            <person name="Argimon S."/>
            <person name="Zhang W."/>
            <person name="Yang X."/>
            <person name="Jeffery I.B."/>
            <person name="Cooney J.C."/>
            <person name="Kagawa T.F."/>
            <person name="Liu W."/>
            <person name="Song Y."/>
            <person name="Salvetti E."/>
            <person name="Wrobel A."/>
            <person name="Rasinkangas P."/>
            <person name="Parkhill J."/>
            <person name="Rea M.C."/>
            <person name="O'Sullivan O."/>
            <person name="Ritari J."/>
            <person name="Douillard F.P."/>
            <person name="Paul Ross R."/>
            <person name="Yang R."/>
            <person name="Briner A.E."/>
            <person name="Felis G.E."/>
            <person name="de Vos W.M."/>
            <person name="Barrangou R."/>
            <person name="Klaenhammer T.R."/>
            <person name="Caufield P.W."/>
            <person name="Cui Y."/>
            <person name="Zhang H."/>
            <person name="O'Toole P.W."/>
        </authorList>
    </citation>
    <scope>NUCLEOTIDE SEQUENCE [LARGE SCALE GENOMIC DNA]</scope>
    <source>
        <strain evidence="8 9">JCM 17158</strain>
    </source>
</reference>
<feature type="domain" description="Pseudouridine synthase II N-terminal" evidence="6">
    <location>
        <begin position="25"/>
        <end position="181"/>
    </location>
</feature>
<dbReference type="InterPro" id="IPR014780">
    <property type="entry name" value="tRNA_psdUridine_synth_TruB"/>
</dbReference>
<protein>
    <recommendedName>
        <fullName evidence="5">tRNA pseudouridine synthase B</fullName>
        <ecNumber evidence="5">5.4.99.25</ecNumber>
    </recommendedName>
    <alternativeName>
        <fullName evidence="5">tRNA pseudouridine(55) synthase</fullName>
        <shortName evidence="5">Psi55 synthase</shortName>
    </alternativeName>
    <alternativeName>
        <fullName evidence="5">tRNA pseudouridylate synthase</fullName>
    </alternativeName>
    <alternativeName>
        <fullName evidence="5">tRNA-uridine isomerase</fullName>
    </alternativeName>
</protein>
<evidence type="ECO:0000256" key="1">
    <source>
        <dbReference type="ARBA" id="ARBA00000385"/>
    </source>
</evidence>
<dbReference type="PATRIC" id="fig|1291734.4.peg.998"/>
<dbReference type="EMBL" id="AZDJ01000001">
    <property type="protein sequence ID" value="KRK74367.1"/>
    <property type="molecule type" value="Genomic_DNA"/>
</dbReference>
<dbReference type="GO" id="GO:0160148">
    <property type="term" value="F:tRNA pseudouridine(55) synthase activity"/>
    <property type="evidence" value="ECO:0007669"/>
    <property type="project" value="UniProtKB-EC"/>
</dbReference>
<dbReference type="RefSeq" id="WP_056949924.1">
    <property type="nucleotide sequence ID" value="NZ_AZDJ01000001.1"/>
</dbReference>
<comment type="caution">
    <text evidence="8">The sequence shown here is derived from an EMBL/GenBank/DDBJ whole genome shotgun (WGS) entry which is preliminary data.</text>
</comment>
<evidence type="ECO:0000313" key="8">
    <source>
        <dbReference type="EMBL" id="KRK74367.1"/>
    </source>
</evidence>
<dbReference type="GO" id="GO:0031119">
    <property type="term" value="P:tRNA pseudouridine synthesis"/>
    <property type="evidence" value="ECO:0007669"/>
    <property type="project" value="UniProtKB-UniRule"/>
</dbReference>
<gene>
    <name evidence="5" type="primary">truB</name>
    <name evidence="8" type="ORF">FD02_GL000972</name>
</gene>
<evidence type="ECO:0000256" key="4">
    <source>
        <dbReference type="ARBA" id="ARBA00023235"/>
    </source>
</evidence>
<name>A0A0R1JSW4_9LACO</name>
<comment type="catalytic activity">
    <reaction evidence="1 5">
        <text>uridine(55) in tRNA = pseudouridine(55) in tRNA</text>
        <dbReference type="Rhea" id="RHEA:42532"/>
        <dbReference type="Rhea" id="RHEA-COMP:10101"/>
        <dbReference type="Rhea" id="RHEA-COMP:10102"/>
        <dbReference type="ChEBI" id="CHEBI:65314"/>
        <dbReference type="ChEBI" id="CHEBI:65315"/>
        <dbReference type="EC" id="5.4.99.25"/>
    </reaction>
</comment>
<dbReference type="Pfam" id="PF16198">
    <property type="entry name" value="TruB_C_2"/>
    <property type="match status" value="1"/>
</dbReference>
<dbReference type="Proteomes" id="UP000051804">
    <property type="component" value="Unassembled WGS sequence"/>
</dbReference>
<keyword evidence="9" id="KW-1185">Reference proteome</keyword>
<dbReference type="InterPro" id="IPR032819">
    <property type="entry name" value="TruB_C"/>
</dbReference>
<dbReference type="InterPro" id="IPR020103">
    <property type="entry name" value="PsdUridine_synth_cat_dom_sf"/>
</dbReference>
<dbReference type="HAMAP" id="MF_01080">
    <property type="entry name" value="TruB_bact"/>
    <property type="match status" value="1"/>
</dbReference>
<dbReference type="AlphaFoldDB" id="A0A0R1JSW4"/>
<dbReference type="EC" id="5.4.99.25" evidence="5"/>
<dbReference type="InterPro" id="IPR002501">
    <property type="entry name" value="PsdUridine_synth_N"/>
</dbReference>
<comment type="similarity">
    <text evidence="2 5">Belongs to the pseudouridine synthase TruB family. Type 1 subfamily.</text>
</comment>
<dbReference type="STRING" id="1291734.FD02_GL000972"/>
<evidence type="ECO:0000256" key="5">
    <source>
        <dbReference type="HAMAP-Rule" id="MF_01080"/>
    </source>
</evidence>
<sequence length="306" mass="32467">MELDGILPVYKPVGITSAGVVSQVRRLLHMRKVGHSGTLDPNVDGVLPIALGAATKAVPALMSLGKTYTGEVTLGFATETEDLDGAEVARQALAEPFSEAALLAGMQQLTGTITQVPPMYSAVKVNGRRLYEYARNGETVERPSRTATVYEFVPTAASQFDVESGTQRLQFSATVSKGTYIRTLAVDLGRVLGVPAVMSQLTRVASGGFTLADTLDLRDLTPTTAPAAVLAHLRPIEAAYPDLPLVALTDAQWAQVQNGVGLTLPTTVPQVGLCEQGTLKAIYARQGELYRPAVMFLANQGVTRNS</sequence>
<proteinExistence type="inferred from homology"/>
<evidence type="ECO:0000256" key="3">
    <source>
        <dbReference type="ARBA" id="ARBA00022694"/>
    </source>
</evidence>
<dbReference type="PANTHER" id="PTHR13767:SF2">
    <property type="entry name" value="PSEUDOURIDYLATE SYNTHASE TRUB1"/>
    <property type="match status" value="1"/>
</dbReference>
<evidence type="ECO:0000313" key="9">
    <source>
        <dbReference type="Proteomes" id="UP000051804"/>
    </source>
</evidence>
<keyword evidence="4 5" id="KW-0413">Isomerase</keyword>